<dbReference type="SUPFAM" id="SSF103481">
    <property type="entry name" value="Multidrug resistance efflux transporter EmrE"/>
    <property type="match status" value="1"/>
</dbReference>
<feature type="transmembrane region" description="Helical" evidence="1">
    <location>
        <begin position="145"/>
        <end position="163"/>
    </location>
</feature>
<accession>A0A6J7E1V2</accession>
<keyword evidence="1" id="KW-0472">Membrane</keyword>
<dbReference type="AlphaFoldDB" id="A0A6J7E1V2"/>
<dbReference type="GO" id="GO:0016020">
    <property type="term" value="C:membrane"/>
    <property type="evidence" value="ECO:0007669"/>
    <property type="project" value="InterPro"/>
</dbReference>
<evidence type="ECO:0000313" key="3">
    <source>
        <dbReference type="EMBL" id="CAB4874814.1"/>
    </source>
</evidence>
<reference evidence="3" key="1">
    <citation type="submission" date="2020-05" db="EMBL/GenBank/DDBJ databases">
        <authorList>
            <person name="Chiriac C."/>
            <person name="Salcher M."/>
            <person name="Ghai R."/>
            <person name="Kavagutti S V."/>
        </authorList>
    </citation>
    <scope>NUCLEOTIDE SEQUENCE</scope>
</reference>
<gene>
    <name evidence="3" type="ORF">UFOPK3376_01061</name>
</gene>
<evidence type="ECO:0000256" key="1">
    <source>
        <dbReference type="SAM" id="Phobius"/>
    </source>
</evidence>
<keyword evidence="1" id="KW-0812">Transmembrane</keyword>
<feature type="transmembrane region" description="Helical" evidence="1">
    <location>
        <begin position="27"/>
        <end position="46"/>
    </location>
</feature>
<feature type="transmembrane region" description="Helical" evidence="1">
    <location>
        <begin position="115"/>
        <end position="139"/>
    </location>
</feature>
<feature type="transmembrane region" description="Helical" evidence="1">
    <location>
        <begin position="89"/>
        <end position="108"/>
    </location>
</feature>
<proteinExistence type="predicted"/>
<sequence length="174" mass="17240">MLATLLAAAGAGLVAFARHGEVSGTSWLGIGAALLAGLSYAVFSMATKQTMANGLGSLDAMAASFVVGAVLMSPLLFMEPLAWLGSARGVVVALHLGLGATAAAYALFGYGLARLAVPTVVTLTLAEPATAALLSVVVLSQHLAAIGWAGVVLLIAGVAMVAASRDEPTVQPLG</sequence>
<dbReference type="InterPro" id="IPR000620">
    <property type="entry name" value="EamA_dom"/>
</dbReference>
<keyword evidence="1" id="KW-1133">Transmembrane helix</keyword>
<feature type="transmembrane region" description="Helical" evidence="1">
    <location>
        <begin position="58"/>
        <end position="77"/>
    </location>
</feature>
<name>A0A6J7E1V2_9ZZZZ</name>
<protein>
    <submittedName>
        <fullName evidence="3">Unannotated protein</fullName>
    </submittedName>
</protein>
<organism evidence="3">
    <name type="scientific">freshwater metagenome</name>
    <dbReference type="NCBI Taxonomy" id="449393"/>
    <lineage>
        <taxon>unclassified sequences</taxon>
        <taxon>metagenomes</taxon>
        <taxon>ecological metagenomes</taxon>
    </lineage>
</organism>
<evidence type="ECO:0000259" key="2">
    <source>
        <dbReference type="Pfam" id="PF00892"/>
    </source>
</evidence>
<dbReference type="Pfam" id="PF00892">
    <property type="entry name" value="EamA"/>
    <property type="match status" value="1"/>
</dbReference>
<dbReference type="EMBL" id="CAFBLP010000020">
    <property type="protein sequence ID" value="CAB4874814.1"/>
    <property type="molecule type" value="Genomic_DNA"/>
</dbReference>
<dbReference type="InterPro" id="IPR037185">
    <property type="entry name" value="EmrE-like"/>
</dbReference>
<feature type="domain" description="EamA" evidence="2">
    <location>
        <begin position="28"/>
        <end position="161"/>
    </location>
</feature>